<evidence type="ECO:0000256" key="4">
    <source>
        <dbReference type="ARBA" id="ARBA00022692"/>
    </source>
</evidence>
<dbReference type="Pfam" id="PF00664">
    <property type="entry name" value="ABC_membrane"/>
    <property type="match status" value="1"/>
</dbReference>
<feature type="transmembrane region" description="Helical" evidence="9">
    <location>
        <begin position="73"/>
        <end position="92"/>
    </location>
</feature>
<evidence type="ECO:0000256" key="7">
    <source>
        <dbReference type="ARBA" id="ARBA00022989"/>
    </source>
</evidence>
<evidence type="ECO:0000259" key="11">
    <source>
        <dbReference type="PROSITE" id="PS50929"/>
    </source>
</evidence>
<sequence length="640" mass="68992">MGFGPGTWGGGPSSVQANAAAGLPFAGVPGPLQDAVEKVLETEPEYPEPVIMFDRANYDRRPFTLRTFLRPELRSLGGVFVLVLLETIFLQAGPLLTEIGIDNGISNGNKGVLVAVAIAYVGAIIISGVSSWLRTAYTGRLGEKLMYQLRVRVFSHLQRQSLGYYTNEKAGVLMTRMTSDIEALTQLFQEGLVNFAVQALTLVVITIVLFTRSVPLALLTLLVVVPATFLMSIWFGKVSETGYRRVRDRIADVLSDISESLAGIRVIAAYNRRRQNTVHHINVVGAHLDANLHTTRASAIYAPGTEAVGTIAQAILLLVGGHMVLNGDLKVGTLSAFILYVGAFFAPMQQLVQLYSSYQAGQASINKLRELLATEPEVIEKPDAYDLPPIKGEIVLDHVTFGYGDGAPVLRDVSLHIPPGESLAIVGTTGAGKSTVAKLISRFYDPSEGIVTLDGHDLRDLTITSMRTQLGVVPQEPFLFHGTIRDNVAFSNPDASDEEVLEACRAVGIDDAVNRLPGGINALVHERGSSLSAGERQLLALARAFLAKPRVLVLDEATSNLDLRSEAKIEHALDTLLEGRSAVIIAHRLATAMRCDRIAVVEAGQVVEHGTHAELVALGGRYAEMYATWLAHLDPHGAHA</sequence>
<keyword evidence="7 9" id="KW-1133">Transmembrane helix</keyword>
<dbReference type="InterPro" id="IPR036640">
    <property type="entry name" value="ABC1_TM_sf"/>
</dbReference>
<reference evidence="12" key="1">
    <citation type="submission" date="2020-05" db="EMBL/GenBank/DDBJ databases">
        <authorList>
            <person name="Chiriac C."/>
            <person name="Salcher M."/>
            <person name="Ghai R."/>
            <person name="Kavagutti S V."/>
        </authorList>
    </citation>
    <scope>NUCLEOTIDE SEQUENCE</scope>
</reference>
<dbReference type="Gene3D" id="1.20.1560.10">
    <property type="entry name" value="ABC transporter type 1, transmembrane domain"/>
    <property type="match status" value="1"/>
</dbReference>
<dbReference type="SUPFAM" id="SSF52540">
    <property type="entry name" value="P-loop containing nucleoside triphosphate hydrolases"/>
    <property type="match status" value="1"/>
</dbReference>
<dbReference type="PANTHER" id="PTHR43394:SF1">
    <property type="entry name" value="ATP-BINDING CASSETTE SUB-FAMILY B MEMBER 10, MITOCHONDRIAL"/>
    <property type="match status" value="1"/>
</dbReference>
<dbReference type="GO" id="GO:0005524">
    <property type="term" value="F:ATP binding"/>
    <property type="evidence" value="ECO:0007669"/>
    <property type="project" value="UniProtKB-KW"/>
</dbReference>
<dbReference type="InterPro" id="IPR017871">
    <property type="entry name" value="ABC_transporter-like_CS"/>
</dbReference>
<evidence type="ECO:0000256" key="8">
    <source>
        <dbReference type="ARBA" id="ARBA00023136"/>
    </source>
</evidence>
<name>A0A6J6T420_9ZZZZ</name>
<dbReference type="EMBL" id="CAEZYR010000038">
    <property type="protein sequence ID" value="CAB4741734.1"/>
    <property type="molecule type" value="Genomic_DNA"/>
</dbReference>
<dbReference type="FunFam" id="3.40.50.300:FF:000299">
    <property type="entry name" value="ABC transporter ATP-binding protein/permease"/>
    <property type="match status" value="1"/>
</dbReference>
<dbReference type="SUPFAM" id="SSF90123">
    <property type="entry name" value="ABC transporter transmembrane region"/>
    <property type="match status" value="1"/>
</dbReference>
<comment type="subcellular location">
    <subcellularLocation>
        <location evidence="1">Cell membrane</location>
        <topology evidence="1">Multi-pass membrane protein</topology>
    </subcellularLocation>
</comment>
<dbReference type="GO" id="GO:0015421">
    <property type="term" value="F:ABC-type oligopeptide transporter activity"/>
    <property type="evidence" value="ECO:0007669"/>
    <property type="project" value="TreeGrafter"/>
</dbReference>
<accession>A0A6J6T420</accession>
<dbReference type="InterPro" id="IPR003439">
    <property type="entry name" value="ABC_transporter-like_ATP-bd"/>
</dbReference>
<keyword evidence="8 9" id="KW-0472">Membrane</keyword>
<dbReference type="InterPro" id="IPR039421">
    <property type="entry name" value="Type_1_exporter"/>
</dbReference>
<feature type="transmembrane region" description="Helical" evidence="9">
    <location>
        <begin position="331"/>
        <end position="348"/>
    </location>
</feature>
<dbReference type="SMART" id="SM00382">
    <property type="entry name" value="AAA"/>
    <property type="match status" value="1"/>
</dbReference>
<keyword evidence="2" id="KW-0813">Transport</keyword>
<feature type="transmembrane region" description="Helical" evidence="9">
    <location>
        <begin position="216"/>
        <end position="235"/>
    </location>
</feature>
<dbReference type="PANTHER" id="PTHR43394">
    <property type="entry name" value="ATP-DEPENDENT PERMEASE MDL1, MITOCHONDRIAL"/>
    <property type="match status" value="1"/>
</dbReference>
<dbReference type="GO" id="GO:0005886">
    <property type="term" value="C:plasma membrane"/>
    <property type="evidence" value="ECO:0007669"/>
    <property type="project" value="UniProtKB-SubCell"/>
</dbReference>
<evidence type="ECO:0000256" key="5">
    <source>
        <dbReference type="ARBA" id="ARBA00022741"/>
    </source>
</evidence>
<gene>
    <name evidence="12" type="ORF">UFOPK2754_01224</name>
    <name evidence="13" type="ORF">UFOPK3543_00934</name>
</gene>
<dbReference type="EMBL" id="CAFBMH010000024">
    <property type="protein sequence ID" value="CAB4902356.1"/>
    <property type="molecule type" value="Genomic_DNA"/>
</dbReference>
<feature type="transmembrane region" description="Helical" evidence="9">
    <location>
        <begin position="192"/>
        <end position="210"/>
    </location>
</feature>
<proteinExistence type="predicted"/>
<dbReference type="InterPro" id="IPR027417">
    <property type="entry name" value="P-loop_NTPase"/>
</dbReference>
<evidence type="ECO:0000259" key="10">
    <source>
        <dbReference type="PROSITE" id="PS50893"/>
    </source>
</evidence>
<dbReference type="AlphaFoldDB" id="A0A6J6T420"/>
<keyword evidence="4 9" id="KW-0812">Transmembrane</keyword>
<evidence type="ECO:0000256" key="9">
    <source>
        <dbReference type="SAM" id="Phobius"/>
    </source>
</evidence>
<dbReference type="CDD" id="cd18546">
    <property type="entry name" value="ABC_6TM_Rv0194_D2_like"/>
    <property type="match status" value="1"/>
</dbReference>
<dbReference type="PROSITE" id="PS50929">
    <property type="entry name" value="ABC_TM1F"/>
    <property type="match status" value="1"/>
</dbReference>
<dbReference type="InterPro" id="IPR011527">
    <property type="entry name" value="ABC1_TM_dom"/>
</dbReference>
<evidence type="ECO:0000256" key="2">
    <source>
        <dbReference type="ARBA" id="ARBA00022448"/>
    </source>
</evidence>
<dbReference type="PROSITE" id="PS50893">
    <property type="entry name" value="ABC_TRANSPORTER_2"/>
    <property type="match status" value="1"/>
</dbReference>
<evidence type="ECO:0000313" key="13">
    <source>
        <dbReference type="EMBL" id="CAB4902356.1"/>
    </source>
</evidence>
<dbReference type="GO" id="GO:0016887">
    <property type="term" value="F:ATP hydrolysis activity"/>
    <property type="evidence" value="ECO:0007669"/>
    <property type="project" value="InterPro"/>
</dbReference>
<evidence type="ECO:0000256" key="3">
    <source>
        <dbReference type="ARBA" id="ARBA00022475"/>
    </source>
</evidence>
<feature type="domain" description="ABC transporter" evidence="10">
    <location>
        <begin position="394"/>
        <end position="628"/>
    </location>
</feature>
<feature type="transmembrane region" description="Helical" evidence="9">
    <location>
        <begin position="112"/>
        <end position="133"/>
    </location>
</feature>
<dbReference type="Pfam" id="PF00005">
    <property type="entry name" value="ABC_tran"/>
    <property type="match status" value="1"/>
</dbReference>
<dbReference type="Gene3D" id="3.40.50.300">
    <property type="entry name" value="P-loop containing nucleotide triphosphate hydrolases"/>
    <property type="match status" value="1"/>
</dbReference>
<keyword evidence="6" id="KW-0067">ATP-binding</keyword>
<evidence type="ECO:0000313" key="12">
    <source>
        <dbReference type="EMBL" id="CAB4741734.1"/>
    </source>
</evidence>
<evidence type="ECO:0000256" key="1">
    <source>
        <dbReference type="ARBA" id="ARBA00004651"/>
    </source>
</evidence>
<feature type="domain" description="ABC transmembrane type-1" evidence="11">
    <location>
        <begin position="78"/>
        <end position="360"/>
    </location>
</feature>
<keyword evidence="3" id="KW-1003">Cell membrane</keyword>
<dbReference type="InterPro" id="IPR003593">
    <property type="entry name" value="AAA+_ATPase"/>
</dbReference>
<evidence type="ECO:0000256" key="6">
    <source>
        <dbReference type="ARBA" id="ARBA00022840"/>
    </source>
</evidence>
<protein>
    <submittedName>
        <fullName evidence="12">Unannotated protein</fullName>
    </submittedName>
</protein>
<keyword evidence="5" id="KW-0547">Nucleotide-binding</keyword>
<dbReference type="PROSITE" id="PS00211">
    <property type="entry name" value="ABC_TRANSPORTER_1"/>
    <property type="match status" value="1"/>
</dbReference>
<organism evidence="12">
    <name type="scientific">freshwater metagenome</name>
    <dbReference type="NCBI Taxonomy" id="449393"/>
    <lineage>
        <taxon>unclassified sequences</taxon>
        <taxon>metagenomes</taxon>
        <taxon>ecological metagenomes</taxon>
    </lineage>
</organism>